<sequence length="69" mass="7018">CWSRVSPCGTSAPTRASKCIRAPGSRWSGVATGSARRTSWKRSTSPARGGPAGPPTSARWFASAAASPG</sequence>
<reference evidence="2" key="1">
    <citation type="submission" date="2020-02" db="EMBL/GenBank/DDBJ databases">
        <authorList>
            <person name="Meier V. D."/>
        </authorList>
    </citation>
    <scope>NUCLEOTIDE SEQUENCE</scope>
    <source>
        <strain evidence="2">AVDCRST_MAG69</strain>
    </source>
</reference>
<gene>
    <name evidence="2" type="ORF">AVDCRST_MAG69-1950</name>
</gene>
<proteinExistence type="predicted"/>
<feature type="non-terminal residue" evidence="2">
    <location>
        <position position="69"/>
    </location>
</feature>
<evidence type="ECO:0000313" key="2">
    <source>
        <dbReference type="EMBL" id="CAA9502084.1"/>
    </source>
</evidence>
<evidence type="ECO:0000256" key="1">
    <source>
        <dbReference type="SAM" id="MobiDB-lite"/>
    </source>
</evidence>
<feature type="compositionally biased region" description="Polar residues" evidence="1">
    <location>
        <begin position="35"/>
        <end position="46"/>
    </location>
</feature>
<protein>
    <submittedName>
        <fullName evidence="2">DNA recombination and repair protein RecF</fullName>
    </submittedName>
</protein>
<organism evidence="2">
    <name type="scientific">uncultured Solirubrobacteraceae bacterium</name>
    <dbReference type="NCBI Taxonomy" id="1162706"/>
    <lineage>
        <taxon>Bacteria</taxon>
        <taxon>Bacillati</taxon>
        <taxon>Actinomycetota</taxon>
        <taxon>Thermoleophilia</taxon>
        <taxon>Solirubrobacterales</taxon>
        <taxon>Solirubrobacteraceae</taxon>
        <taxon>environmental samples</taxon>
    </lineage>
</organism>
<name>A0A6J4SKK7_9ACTN</name>
<dbReference type="AlphaFoldDB" id="A0A6J4SKK7"/>
<feature type="non-terminal residue" evidence="2">
    <location>
        <position position="1"/>
    </location>
</feature>
<accession>A0A6J4SKK7</accession>
<feature type="region of interest" description="Disordered" evidence="1">
    <location>
        <begin position="24"/>
        <end position="69"/>
    </location>
</feature>
<dbReference type="EMBL" id="CADCVP010000206">
    <property type="protein sequence ID" value="CAA9502084.1"/>
    <property type="molecule type" value="Genomic_DNA"/>
</dbReference>